<dbReference type="RefSeq" id="WP_183496805.1">
    <property type="nucleotide sequence ID" value="NZ_JACIFF010000009.1"/>
</dbReference>
<dbReference type="SUPFAM" id="SSF82185">
    <property type="entry name" value="Histone H3 K4-specific methyltransferase SET7/9 N-terminal domain"/>
    <property type="match status" value="2"/>
</dbReference>
<organism evidence="2 3">
    <name type="scientific">Neolewinella aquimaris</name>
    <dbReference type="NCBI Taxonomy" id="1835722"/>
    <lineage>
        <taxon>Bacteria</taxon>
        <taxon>Pseudomonadati</taxon>
        <taxon>Bacteroidota</taxon>
        <taxon>Saprospiria</taxon>
        <taxon>Saprospirales</taxon>
        <taxon>Lewinellaceae</taxon>
        <taxon>Neolewinella</taxon>
    </lineage>
</organism>
<dbReference type="EMBL" id="JACIFF010000009">
    <property type="protein sequence ID" value="MBB4080570.1"/>
    <property type="molecule type" value="Genomic_DNA"/>
</dbReference>
<comment type="caution">
    <text evidence="2">The sequence shown here is derived from an EMBL/GenBank/DDBJ whole genome shotgun (WGS) entry which is preliminary data.</text>
</comment>
<evidence type="ECO:0000313" key="2">
    <source>
        <dbReference type="EMBL" id="MBB4080570.1"/>
    </source>
</evidence>
<evidence type="ECO:0000256" key="1">
    <source>
        <dbReference type="SAM" id="SignalP"/>
    </source>
</evidence>
<keyword evidence="1" id="KW-0732">Signal</keyword>
<proteinExistence type="predicted"/>
<dbReference type="PROSITE" id="PS51257">
    <property type="entry name" value="PROKAR_LIPOPROTEIN"/>
    <property type="match status" value="1"/>
</dbReference>
<feature type="chain" id="PRO_5032783066" evidence="1">
    <location>
        <begin position="22"/>
        <end position="207"/>
    </location>
</feature>
<gene>
    <name evidence="2" type="ORF">GGR28_003205</name>
</gene>
<reference evidence="2 3" key="1">
    <citation type="submission" date="2020-08" db="EMBL/GenBank/DDBJ databases">
        <title>Genomic Encyclopedia of Type Strains, Phase IV (KMG-IV): sequencing the most valuable type-strain genomes for metagenomic binning, comparative biology and taxonomic classification.</title>
        <authorList>
            <person name="Goeker M."/>
        </authorList>
    </citation>
    <scope>NUCLEOTIDE SEQUENCE [LARGE SCALE GENOMIC DNA]</scope>
    <source>
        <strain evidence="2 3">DSM 105137</strain>
    </source>
</reference>
<keyword evidence="3" id="KW-1185">Reference proteome</keyword>
<dbReference type="InterPro" id="IPR011652">
    <property type="entry name" value="MORN_2"/>
</dbReference>
<accession>A0A840E688</accession>
<name>A0A840E688_9BACT</name>
<protein>
    <submittedName>
        <fullName evidence="2">Antitoxin component YwqK of YwqJK toxin-antitoxin module</fullName>
    </submittedName>
</protein>
<evidence type="ECO:0000313" key="3">
    <source>
        <dbReference type="Proteomes" id="UP000576209"/>
    </source>
</evidence>
<dbReference type="Proteomes" id="UP000576209">
    <property type="component" value="Unassembled WGS sequence"/>
</dbReference>
<sequence length="207" mass="23425">MKCLTQIVLLLNMLLTSCAEKETKVPPTPTLTATSVEIPNISVDRSLLTYDNKASLWTLKDQPYSGYIVSFHQDSTLKEKIGIRAGKKQNQAIRWYADGHLQEVANYQEGKLHGEKQTWSPDAQHVLIAHLHYRAGRPHGEQRQWYPTGELYKKLNLNMGKEAGIQQAFRPNGDLYANYEAKDGRVFGLKKASLCYGLEDGNLTFTK</sequence>
<dbReference type="AlphaFoldDB" id="A0A840E688"/>
<feature type="signal peptide" evidence="1">
    <location>
        <begin position="1"/>
        <end position="21"/>
    </location>
</feature>
<dbReference type="Gene3D" id="2.20.110.10">
    <property type="entry name" value="Histone H3 K4-specific methyltransferase SET7/9 N-terminal domain"/>
    <property type="match status" value="2"/>
</dbReference>
<dbReference type="Pfam" id="PF07661">
    <property type="entry name" value="MORN_2"/>
    <property type="match status" value="1"/>
</dbReference>